<sequence>MPLSVTQIVHSIFNLVSLTFSSQLLFLHSIITNHGYSIINKIHEHLHILNVQIKQTTKHPSLHLALTNQQTHFPLHIPLRQSSDLLTLSAPPTAHTNTTTTAATHRILSPQHAIHHQFSASAISGDNIQLPSSLHFLKNPSHLSFRLFFYNTEQQQLTFVQHFNFPSGSSTPISIAYSHCTDQHQLVQPPLLR</sequence>
<gene>
    <name evidence="1" type="ORF">VFH_VI147960</name>
</gene>
<proteinExistence type="predicted"/>
<evidence type="ECO:0000313" key="2">
    <source>
        <dbReference type="Proteomes" id="UP001157006"/>
    </source>
</evidence>
<organism evidence="1 2">
    <name type="scientific">Vicia faba</name>
    <name type="common">Broad bean</name>
    <name type="synonym">Faba vulgaris</name>
    <dbReference type="NCBI Taxonomy" id="3906"/>
    <lineage>
        <taxon>Eukaryota</taxon>
        <taxon>Viridiplantae</taxon>
        <taxon>Streptophyta</taxon>
        <taxon>Embryophyta</taxon>
        <taxon>Tracheophyta</taxon>
        <taxon>Spermatophyta</taxon>
        <taxon>Magnoliopsida</taxon>
        <taxon>eudicotyledons</taxon>
        <taxon>Gunneridae</taxon>
        <taxon>Pentapetalae</taxon>
        <taxon>rosids</taxon>
        <taxon>fabids</taxon>
        <taxon>Fabales</taxon>
        <taxon>Fabaceae</taxon>
        <taxon>Papilionoideae</taxon>
        <taxon>50 kb inversion clade</taxon>
        <taxon>NPAAA clade</taxon>
        <taxon>Hologalegina</taxon>
        <taxon>IRL clade</taxon>
        <taxon>Fabeae</taxon>
        <taxon>Vicia</taxon>
    </lineage>
</organism>
<evidence type="ECO:0000313" key="1">
    <source>
        <dbReference type="EMBL" id="CAI8618950.1"/>
    </source>
</evidence>
<keyword evidence="2" id="KW-1185">Reference proteome</keyword>
<dbReference type="Proteomes" id="UP001157006">
    <property type="component" value="Chromosome 6"/>
</dbReference>
<accession>A0AAV1B8J5</accession>
<dbReference type="EMBL" id="OX451741">
    <property type="protein sequence ID" value="CAI8618950.1"/>
    <property type="molecule type" value="Genomic_DNA"/>
</dbReference>
<protein>
    <submittedName>
        <fullName evidence="1">Uncharacterized protein</fullName>
    </submittedName>
</protein>
<dbReference type="AlphaFoldDB" id="A0AAV1B8J5"/>
<name>A0AAV1B8J5_VICFA</name>
<reference evidence="1 2" key="1">
    <citation type="submission" date="2023-01" db="EMBL/GenBank/DDBJ databases">
        <authorList>
            <person name="Kreplak J."/>
        </authorList>
    </citation>
    <scope>NUCLEOTIDE SEQUENCE [LARGE SCALE GENOMIC DNA]</scope>
</reference>